<feature type="transmembrane region" description="Helical" evidence="7">
    <location>
        <begin position="67"/>
        <end position="85"/>
    </location>
</feature>
<evidence type="ECO:0000256" key="6">
    <source>
        <dbReference type="RuleBase" id="RU003943"/>
    </source>
</evidence>
<evidence type="ECO:0000313" key="8">
    <source>
        <dbReference type="EMBL" id="MBU2693202.1"/>
    </source>
</evidence>
<gene>
    <name evidence="8" type="ORF">KJ970_19980</name>
</gene>
<dbReference type="EMBL" id="JAHJDP010000117">
    <property type="protein sequence ID" value="MBU2693202.1"/>
    <property type="molecule type" value="Genomic_DNA"/>
</dbReference>
<evidence type="ECO:0000313" key="9">
    <source>
        <dbReference type="Proteomes" id="UP000777784"/>
    </source>
</evidence>
<feature type="transmembrane region" description="Helical" evidence="7">
    <location>
        <begin position="40"/>
        <end position="60"/>
    </location>
</feature>
<comment type="similarity">
    <text evidence="2 6">Belongs to the ABC-3 integral membrane protein family.</text>
</comment>
<dbReference type="InterPro" id="IPR001626">
    <property type="entry name" value="ABC_TroCD"/>
</dbReference>
<dbReference type="PANTHER" id="PTHR30477">
    <property type="entry name" value="ABC-TRANSPORTER METAL-BINDING PROTEIN"/>
    <property type="match status" value="1"/>
</dbReference>
<dbReference type="PANTHER" id="PTHR30477:SF18">
    <property type="entry name" value="METAL TRANSPORT SYSTEM MEMBRANE PROTEIN CT_417-RELATED"/>
    <property type="match status" value="1"/>
</dbReference>
<keyword evidence="4 7" id="KW-1133">Transmembrane helix</keyword>
<dbReference type="Proteomes" id="UP000777784">
    <property type="component" value="Unassembled WGS sequence"/>
</dbReference>
<comment type="caution">
    <text evidence="8">The sequence shown here is derived from an EMBL/GenBank/DDBJ whole genome shotgun (WGS) entry which is preliminary data.</text>
</comment>
<name>A0A948W5D8_UNCEI</name>
<dbReference type="CDD" id="cd06550">
    <property type="entry name" value="TM_ABC_iron-siderophores_like"/>
    <property type="match status" value="1"/>
</dbReference>
<evidence type="ECO:0000256" key="2">
    <source>
        <dbReference type="ARBA" id="ARBA00008034"/>
    </source>
</evidence>
<evidence type="ECO:0000256" key="4">
    <source>
        <dbReference type="ARBA" id="ARBA00022989"/>
    </source>
</evidence>
<reference evidence="8" key="1">
    <citation type="submission" date="2021-05" db="EMBL/GenBank/DDBJ databases">
        <title>Energy efficiency and biological interactions define the core microbiome of deep oligotrophic groundwater.</title>
        <authorList>
            <person name="Mehrshad M."/>
            <person name="Lopez-Fernandez M."/>
            <person name="Bell E."/>
            <person name="Bernier-Latmani R."/>
            <person name="Bertilsson S."/>
            <person name="Dopson M."/>
        </authorList>
    </citation>
    <scope>NUCLEOTIDE SEQUENCE</scope>
    <source>
        <strain evidence="8">Modern_marine.mb.64</strain>
    </source>
</reference>
<dbReference type="GO" id="GO:0043190">
    <property type="term" value="C:ATP-binding cassette (ABC) transporter complex"/>
    <property type="evidence" value="ECO:0007669"/>
    <property type="project" value="InterPro"/>
</dbReference>
<dbReference type="Gene3D" id="1.10.3470.10">
    <property type="entry name" value="ABC transporter involved in vitamin B12 uptake, BtuC"/>
    <property type="match status" value="1"/>
</dbReference>
<organism evidence="8 9">
    <name type="scientific">Eiseniibacteriota bacterium</name>
    <dbReference type="NCBI Taxonomy" id="2212470"/>
    <lineage>
        <taxon>Bacteria</taxon>
        <taxon>Candidatus Eiseniibacteriota</taxon>
    </lineage>
</organism>
<feature type="transmembrane region" description="Helical" evidence="7">
    <location>
        <begin position="136"/>
        <end position="157"/>
    </location>
</feature>
<feature type="transmembrane region" description="Helical" evidence="7">
    <location>
        <begin position="248"/>
        <end position="270"/>
    </location>
</feature>
<sequence length="279" mass="29834">MSGFFQALMNQSFLQNALLAGILASIGCGVVGTYVVVKKIGYLAGGIAHAVLGGMGLAIFLGQPPMAGATIAALVAALIIGWVSLRWRQHEDTLIGALWAVGMAIGIIFISKTPGYNVDLMSYLFGNILMVSRLDIIMMTILDLVIILIVFLFYRLFLAVCFDDEFARLQGVPVNLFYLLLLCLTALTVVLLIQVVGLILVIALLTLPAAIAGHHVGSLGRMMVVAVILGALFTSGGLILSYEPDLPAGASIILLAAGGYILSFFGKYLMTRRRRKRTS</sequence>
<protein>
    <submittedName>
        <fullName evidence="8">Metal ABC transporter permease</fullName>
    </submittedName>
</protein>
<evidence type="ECO:0000256" key="3">
    <source>
        <dbReference type="ARBA" id="ARBA00022692"/>
    </source>
</evidence>
<evidence type="ECO:0000256" key="5">
    <source>
        <dbReference type="ARBA" id="ARBA00023136"/>
    </source>
</evidence>
<dbReference type="GO" id="GO:0055085">
    <property type="term" value="P:transmembrane transport"/>
    <property type="evidence" value="ECO:0007669"/>
    <property type="project" value="InterPro"/>
</dbReference>
<keyword evidence="3 6" id="KW-0812">Transmembrane</keyword>
<keyword evidence="6" id="KW-0813">Transport</keyword>
<comment type="subcellular location">
    <subcellularLocation>
        <location evidence="6">Cell membrane</location>
        <topology evidence="6">Multi-pass membrane protein</topology>
    </subcellularLocation>
    <subcellularLocation>
        <location evidence="1">Membrane</location>
        <topology evidence="1">Multi-pass membrane protein</topology>
    </subcellularLocation>
</comment>
<feature type="transmembrane region" description="Helical" evidence="7">
    <location>
        <begin position="219"/>
        <end position="242"/>
    </location>
</feature>
<proteinExistence type="inferred from homology"/>
<feature type="transmembrane region" description="Helical" evidence="7">
    <location>
        <begin position="12"/>
        <end position="34"/>
    </location>
</feature>
<dbReference type="Pfam" id="PF00950">
    <property type="entry name" value="ABC-3"/>
    <property type="match status" value="1"/>
</dbReference>
<feature type="transmembrane region" description="Helical" evidence="7">
    <location>
        <begin position="97"/>
        <end position="115"/>
    </location>
</feature>
<evidence type="ECO:0000256" key="1">
    <source>
        <dbReference type="ARBA" id="ARBA00004141"/>
    </source>
</evidence>
<feature type="transmembrane region" description="Helical" evidence="7">
    <location>
        <begin position="177"/>
        <end position="207"/>
    </location>
</feature>
<dbReference type="GO" id="GO:0010043">
    <property type="term" value="P:response to zinc ion"/>
    <property type="evidence" value="ECO:0007669"/>
    <property type="project" value="TreeGrafter"/>
</dbReference>
<dbReference type="InterPro" id="IPR037294">
    <property type="entry name" value="ABC_BtuC-like"/>
</dbReference>
<dbReference type="SUPFAM" id="SSF81345">
    <property type="entry name" value="ABC transporter involved in vitamin B12 uptake, BtuC"/>
    <property type="match status" value="1"/>
</dbReference>
<dbReference type="AlphaFoldDB" id="A0A948W5D8"/>
<keyword evidence="5 7" id="KW-0472">Membrane</keyword>
<evidence type="ECO:0000256" key="7">
    <source>
        <dbReference type="SAM" id="Phobius"/>
    </source>
</evidence>
<accession>A0A948W5D8</accession>